<proteinExistence type="predicted"/>
<dbReference type="Proteomes" id="UP000487649">
    <property type="component" value="Unassembled WGS sequence"/>
</dbReference>
<dbReference type="GeneID" id="60057271"/>
<dbReference type="EMBL" id="WMQE01000014">
    <property type="protein sequence ID" value="MTK21301.1"/>
    <property type="molecule type" value="Genomic_DNA"/>
</dbReference>
<organism evidence="1 2">
    <name type="scientific">Turicibacter sanguinis</name>
    <dbReference type="NCBI Taxonomy" id="154288"/>
    <lineage>
        <taxon>Bacteria</taxon>
        <taxon>Bacillati</taxon>
        <taxon>Bacillota</taxon>
        <taxon>Erysipelotrichia</taxon>
        <taxon>Erysipelotrichales</taxon>
        <taxon>Turicibacteraceae</taxon>
        <taxon>Turicibacter</taxon>
    </lineage>
</organism>
<sequence length="399" mass="47046">MRFEKIRNSVFIIVFFGALVLVNGLMLFAPKNTEVDFEYRELASFPKITLESLYDGSFQTGFETAYADQFYGRGFLVKWQTRLDYFLTKYVSYFNQTQNKLIPVREVSKYNEHYIESPLYYSESLNDVVKQHAIMYNKVANFMDQPLFIYKNLLLSEVDWLEGQDYQEASKIYKETFTSTLDDDIYFGEMQINNYDEYYQYFYKTDLHHTADGAYVAYTDLIEMINEVFPQIGHPRSVTQKVCFEDVYYRGSYARRTGMYSRATDQICDLIIEGAPQATTYVDGLEKENGDRYAYHNGYGPGYKDIHHYDAFYGGYAGEIKYDYGENTGINALFLVDSFSNPMNGWFASHFDETYIIDLRLNHDFMLSDFLKEHDIDVVAVYLYYDRLYFSDQYLIDIQ</sequence>
<accession>A0A173QW43</accession>
<dbReference type="OrthoDB" id="175771at2"/>
<protein>
    <submittedName>
        <fullName evidence="1">Uncharacterized protein</fullName>
    </submittedName>
</protein>
<dbReference type="RefSeq" id="WP_006784209.1">
    <property type="nucleotide sequence ID" value="NZ_CABJBH010000005.1"/>
</dbReference>
<dbReference type="AlphaFoldDB" id="A0A173QW43"/>
<comment type="caution">
    <text evidence="1">The sequence shown here is derived from an EMBL/GenBank/DDBJ whole genome shotgun (WGS) entry which is preliminary data.</text>
</comment>
<evidence type="ECO:0000313" key="1">
    <source>
        <dbReference type="EMBL" id="MTK21301.1"/>
    </source>
</evidence>
<name>A0A173QW43_9FIRM</name>
<gene>
    <name evidence="1" type="ORF">GMA92_07695</name>
</gene>
<evidence type="ECO:0000313" key="2">
    <source>
        <dbReference type="Proteomes" id="UP000487649"/>
    </source>
</evidence>
<reference evidence="1 2" key="1">
    <citation type="journal article" date="2019" name="Nat. Med.">
        <title>A library of human gut bacterial isolates paired with longitudinal multiomics data enables mechanistic microbiome research.</title>
        <authorList>
            <person name="Poyet M."/>
            <person name="Groussin M."/>
            <person name="Gibbons S.M."/>
            <person name="Avila-Pacheco J."/>
            <person name="Jiang X."/>
            <person name="Kearney S.M."/>
            <person name="Perrotta A.R."/>
            <person name="Berdy B."/>
            <person name="Zhao S."/>
            <person name="Lieberman T.D."/>
            <person name="Swanson P.K."/>
            <person name="Smith M."/>
            <person name="Roesemann S."/>
            <person name="Alexander J.E."/>
            <person name="Rich S.A."/>
            <person name="Livny J."/>
            <person name="Vlamakis H."/>
            <person name="Clish C."/>
            <person name="Bullock K."/>
            <person name="Deik A."/>
            <person name="Scott J."/>
            <person name="Pierce K.A."/>
            <person name="Xavier R.J."/>
            <person name="Alm E.J."/>
        </authorList>
    </citation>
    <scope>NUCLEOTIDE SEQUENCE [LARGE SCALE GENOMIC DNA]</scope>
    <source>
        <strain evidence="1 2">BIOML-A198</strain>
    </source>
</reference>